<evidence type="ECO:0000256" key="3">
    <source>
        <dbReference type="ARBA" id="ARBA00023098"/>
    </source>
</evidence>
<keyword evidence="1 4" id="KW-0378">Hydrolase</keyword>
<evidence type="ECO:0000256" key="5">
    <source>
        <dbReference type="SAM" id="SignalP"/>
    </source>
</evidence>
<feature type="signal peptide" evidence="5">
    <location>
        <begin position="1"/>
        <end position="26"/>
    </location>
</feature>
<dbReference type="PANTHER" id="PTHR14226:SF76">
    <property type="entry name" value="NTE FAMILY PROTEIN RSSA"/>
    <property type="match status" value="1"/>
</dbReference>
<dbReference type="Proteomes" id="UP000603434">
    <property type="component" value="Unassembled WGS sequence"/>
</dbReference>
<dbReference type="AlphaFoldDB" id="A0A8J6NQ14"/>
<feature type="active site" description="Proton acceptor" evidence="4">
    <location>
        <position position="197"/>
    </location>
</feature>
<dbReference type="GO" id="GO:0016787">
    <property type="term" value="F:hydrolase activity"/>
    <property type="evidence" value="ECO:0007669"/>
    <property type="project" value="UniProtKB-UniRule"/>
</dbReference>
<gene>
    <name evidence="7" type="ORF">H8E23_00255</name>
</gene>
<evidence type="ECO:0000256" key="4">
    <source>
        <dbReference type="PROSITE-ProRule" id="PRU01161"/>
    </source>
</evidence>
<dbReference type="Gene3D" id="3.40.1090.10">
    <property type="entry name" value="Cytosolic phospholipase A2 catalytic domain"/>
    <property type="match status" value="1"/>
</dbReference>
<keyword evidence="2 4" id="KW-0442">Lipid degradation</keyword>
<protein>
    <submittedName>
        <fullName evidence="7">Patatin-like phospholipase family protein</fullName>
    </submittedName>
</protein>
<dbReference type="PROSITE" id="PS51635">
    <property type="entry name" value="PNPLA"/>
    <property type="match status" value="1"/>
</dbReference>
<dbReference type="InterPro" id="IPR016035">
    <property type="entry name" value="Acyl_Trfase/lysoPLipase"/>
</dbReference>
<evidence type="ECO:0000313" key="8">
    <source>
        <dbReference type="Proteomes" id="UP000603434"/>
    </source>
</evidence>
<evidence type="ECO:0000259" key="6">
    <source>
        <dbReference type="PROSITE" id="PS51635"/>
    </source>
</evidence>
<keyword evidence="5" id="KW-0732">Signal</keyword>
<reference evidence="7 8" key="1">
    <citation type="submission" date="2020-08" db="EMBL/GenBank/DDBJ databases">
        <title>Bridging the membrane lipid divide: bacteria of the FCB group superphylum have the potential to synthesize archaeal ether lipids.</title>
        <authorList>
            <person name="Villanueva L."/>
            <person name="Von Meijenfeldt F.A.B."/>
            <person name="Westbye A.B."/>
            <person name="Yadav S."/>
            <person name="Hopmans E.C."/>
            <person name="Dutilh B.E."/>
            <person name="Sinninghe Damste J.S."/>
        </authorList>
    </citation>
    <scope>NUCLEOTIDE SEQUENCE [LARGE SCALE GENOMIC DNA]</scope>
    <source>
        <strain evidence="7">NIOZ-UU30</strain>
    </source>
</reference>
<dbReference type="PROSITE" id="PS51257">
    <property type="entry name" value="PROKAR_LIPOPROTEIN"/>
    <property type="match status" value="1"/>
</dbReference>
<feature type="short sequence motif" description="DGA/G" evidence="4">
    <location>
        <begin position="197"/>
        <end position="199"/>
    </location>
</feature>
<dbReference type="CDD" id="cd07205">
    <property type="entry name" value="Pat_PNPLA6_PNPLA7_NTE1_like"/>
    <property type="match status" value="1"/>
</dbReference>
<dbReference type="InterPro" id="IPR002641">
    <property type="entry name" value="PNPLA_dom"/>
</dbReference>
<evidence type="ECO:0000313" key="7">
    <source>
        <dbReference type="EMBL" id="MBC8359817.1"/>
    </source>
</evidence>
<feature type="domain" description="PNPLA" evidence="6">
    <location>
        <begin position="49"/>
        <end position="210"/>
    </location>
</feature>
<evidence type="ECO:0000256" key="1">
    <source>
        <dbReference type="ARBA" id="ARBA00022801"/>
    </source>
</evidence>
<dbReference type="EMBL" id="JACNJH010000016">
    <property type="protein sequence ID" value="MBC8359817.1"/>
    <property type="molecule type" value="Genomic_DNA"/>
</dbReference>
<dbReference type="SUPFAM" id="SSF52151">
    <property type="entry name" value="FabD/lysophospholipase-like"/>
    <property type="match status" value="1"/>
</dbReference>
<comment type="caution">
    <text evidence="7">The sequence shown here is derived from an EMBL/GenBank/DDBJ whole genome shotgun (WGS) entry which is preliminary data.</text>
</comment>
<dbReference type="GO" id="GO:0016042">
    <property type="term" value="P:lipid catabolic process"/>
    <property type="evidence" value="ECO:0007669"/>
    <property type="project" value="UniProtKB-UniRule"/>
</dbReference>
<feature type="short sequence motif" description="GXSXG" evidence="4">
    <location>
        <begin position="80"/>
        <end position="84"/>
    </location>
</feature>
<dbReference type="Pfam" id="PF01734">
    <property type="entry name" value="Patatin"/>
    <property type="match status" value="1"/>
</dbReference>
<dbReference type="PANTHER" id="PTHR14226">
    <property type="entry name" value="NEUROPATHY TARGET ESTERASE/SWISS CHEESE D.MELANOGASTER"/>
    <property type="match status" value="1"/>
</dbReference>
<accession>A0A8J6NQ14</accession>
<name>A0A8J6NQ14_9BACT</name>
<organism evidence="7 8">
    <name type="scientific">Candidatus Desulfatibia profunda</name>
    <dbReference type="NCBI Taxonomy" id="2841695"/>
    <lineage>
        <taxon>Bacteria</taxon>
        <taxon>Pseudomonadati</taxon>
        <taxon>Thermodesulfobacteriota</taxon>
        <taxon>Desulfobacteria</taxon>
        <taxon>Desulfobacterales</taxon>
        <taxon>Desulfobacterales incertae sedis</taxon>
        <taxon>Candidatus Desulfatibia</taxon>
    </lineage>
</organism>
<evidence type="ECO:0000256" key="2">
    <source>
        <dbReference type="ARBA" id="ARBA00022963"/>
    </source>
</evidence>
<feature type="chain" id="PRO_5035198017" evidence="5">
    <location>
        <begin position="27"/>
        <end position="314"/>
    </location>
</feature>
<feature type="short sequence motif" description="GXGXXG" evidence="4">
    <location>
        <begin position="53"/>
        <end position="58"/>
    </location>
</feature>
<proteinExistence type="predicted"/>
<keyword evidence="3 4" id="KW-0443">Lipid metabolism</keyword>
<dbReference type="InterPro" id="IPR050301">
    <property type="entry name" value="NTE"/>
</dbReference>
<feature type="active site" description="Nucleophile" evidence="4">
    <location>
        <position position="82"/>
    </location>
</feature>
<sequence>MNSITFRRLIFLYASVIITLFFSACAATKKFEGGKAPQTLKEVLPKIGVALGGGGARGFAQIGVLRVLEQEKIPIDVVVGTSVGSLIGAIYADSGKVLDAEFIAISITDEDIFDYRAFAFFSGGFVKGEKLESFLNNHLRNKNIENFKVRFGAVAVDLRTGRSVIFDRGPVARAVHASCAIPGVFVPVEIGGNVFVDGGVTDPIPVDFAQKMGAEVVIAVAIPPALPAVAPKNPIEVAFHAVTIMSSEIGVLGAKDADVVIRPDVGNVAYDDFSQKKKLIEAGEKAARDALPAIREAIKAKTKQVPVIEEKKTK</sequence>